<name>A0A3Q8X8U7_9BACL</name>
<dbReference type="InterPro" id="IPR029068">
    <property type="entry name" value="Glyas_Bleomycin-R_OHBP_Dase"/>
</dbReference>
<feature type="domain" description="VOC" evidence="1">
    <location>
        <begin position="152"/>
        <end position="269"/>
    </location>
</feature>
<dbReference type="InterPro" id="IPR037523">
    <property type="entry name" value="VOC_core"/>
</dbReference>
<dbReference type="Proteomes" id="UP000272528">
    <property type="component" value="Chromosome"/>
</dbReference>
<evidence type="ECO:0000259" key="1">
    <source>
        <dbReference type="PROSITE" id="PS51819"/>
    </source>
</evidence>
<dbReference type="EMBL" id="CP034437">
    <property type="protein sequence ID" value="AZN42641.1"/>
    <property type="molecule type" value="Genomic_DNA"/>
</dbReference>
<protein>
    <submittedName>
        <fullName evidence="2">Ring-cleaving dioxygenase</fullName>
    </submittedName>
</protein>
<keyword evidence="2" id="KW-0223">Dioxygenase</keyword>
<dbReference type="PROSITE" id="PS51819">
    <property type="entry name" value="VOC"/>
    <property type="match status" value="2"/>
</dbReference>
<keyword evidence="3" id="KW-1185">Reference proteome</keyword>
<proteinExistence type="predicted"/>
<feature type="domain" description="VOC" evidence="1">
    <location>
        <begin position="7"/>
        <end position="131"/>
    </location>
</feature>
<evidence type="ECO:0000313" key="2">
    <source>
        <dbReference type="EMBL" id="AZN42641.1"/>
    </source>
</evidence>
<dbReference type="AlphaFoldDB" id="A0A3Q8X8U7"/>
<sequence>MKITTAGIHHITAFARDTQTNVDFYASILGLRLIKQTINFDVPSVYHLYFGNELGTPGSVITFFPFEKGRQGKYGAGQVGWTTFAIPLGALPFWERRLTKFDIPFQYEQRFGENFLKFADRDGLQLELVERQEGSRSTWAFGDITAEHAIKGLGGAGLLSKDPEQTGLLLEELLGLEKVGVENGWTRFRTYGNSINFIEINESAVSEGHGGPGTVHHIAWRAKDSEEHLLWREAILRRGLEPTEVQDRQYFQAIYFREPGGILFEIATDSPGFTKDESLDELGHSLKLPSWYEDKRSELVQTLSAFEVRKLD</sequence>
<dbReference type="OrthoDB" id="9785698at2"/>
<organism evidence="2 3">
    <name type="scientific">Paenibacillus albus</name>
    <dbReference type="NCBI Taxonomy" id="2495582"/>
    <lineage>
        <taxon>Bacteria</taxon>
        <taxon>Bacillati</taxon>
        <taxon>Bacillota</taxon>
        <taxon>Bacilli</taxon>
        <taxon>Bacillales</taxon>
        <taxon>Paenibacillaceae</taxon>
        <taxon>Paenibacillus</taxon>
    </lineage>
</organism>
<dbReference type="GO" id="GO:0051213">
    <property type="term" value="F:dioxygenase activity"/>
    <property type="evidence" value="ECO:0007669"/>
    <property type="project" value="UniProtKB-KW"/>
</dbReference>
<dbReference type="PANTHER" id="PTHR36110:SF2">
    <property type="entry name" value="RING-CLEAVING DIOXYGENASE MHQE-RELATED"/>
    <property type="match status" value="1"/>
</dbReference>
<gene>
    <name evidence="2" type="ORF">EJC50_25330</name>
</gene>
<keyword evidence="2" id="KW-0560">Oxidoreductase</keyword>
<evidence type="ECO:0000313" key="3">
    <source>
        <dbReference type="Proteomes" id="UP000272528"/>
    </source>
</evidence>
<dbReference type="InterPro" id="IPR004360">
    <property type="entry name" value="Glyas_Fos-R_dOase_dom"/>
</dbReference>
<dbReference type="SUPFAM" id="SSF54593">
    <property type="entry name" value="Glyoxalase/Bleomycin resistance protein/Dihydroxybiphenyl dioxygenase"/>
    <property type="match status" value="1"/>
</dbReference>
<dbReference type="Gene3D" id="3.10.180.10">
    <property type="entry name" value="2,3-Dihydroxybiphenyl 1,2-Dioxygenase, domain 1"/>
    <property type="match status" value="2"/>
</dbReference>
<dbReference type="RefSeq" id="WP_126018548.1">
    <property type="nucleotide sequence ID" value="NZ_CP034437.1"/>
</dbReference>
<dbReference type="InterPro" id="IPR052537">
    <property type="entry name" value="Extradiol_RC_dioxygenase"/>
</dbReference>
<accession>A0A3Q8X8U7</accession>
<dbReference type="Pfam" id="PF00903">
    <property type="entry name" value="Glyoxalase"/>
    <property type="match status" value="2"/>
</dbReference>
<dbReference type="PANTHER" id="PTHR36110">
    <property type="entry name" value="RING-CLEAVING DIOXYGENASE MHQE-RELATED"/>
    <property type="match status" value="1"/>
</dbReference>
<dbReference type="KEGG" id="palb:EJC50_25330"/>
<reference evidence="3" key="1">
    <citation type="submission" date="2018-12" db="EMBL/GenBank/DDBJ databases">
        <title>Genome sequence of Peanibacillus sp.</title>
        <authorList>
            <person name="Subramani G."/>
            <person name="Srinivasan S."/>
            <person name="Kim M.K."/>
        </authorList>
    </citation>
    <scope>NUCLEOTIDE SEQUENCE [LARGE SCALE GENOMIC DNA]</scope>
    <source>
        <strain evidence="3">18JY67-1</strain>
    </source>
</reference>